<dbReference type="PANTHER" id="PTHR20854">
    <property type="entry name" value="INOSITOL MONOPHOSPHATASE"/>
    <property type="match status" value="1"/>
</dbReference>
<evidence type="ECO:0000256" key="7">
    <source>
        <dbReference type="PIRSR" id="PIRSR600760-2"/>
    </source>
</evidence>
<dbReference type="PROSITE" id="PS00629">
    <property type="entry name" value="IMP_1"/>
    <property type="match status" value="1"/>
</dbReference>
<dbReference type="EMBL" id="PDUD01000033">
    <property type="protein sequence ID" value="PHN03189.1"/>
    <property type="molecule type" value="Genomic_DNA"/>
</dbReference>
<dbReference type="EC" id="3.1.3.25" evidence="8"/>
<feature type="binding site" evidence="7">
    <location>
        <position position="87"/>
    </location>
    <ligand>
        <name>Mg(2+)</name>
        <dbReference type="ChEBI" id="CHEBI:18420"/>
        <label>1</label>
        <note>catalytic</note>
    </ligand>
</feature>
<feature type="binding site" evidence="7">
    <location>
        <position position="90"/>
    </location>
    <ligand>
        <name>Mg(2+)</name>
        <dbReference type="ChEBI" id="CHEBI:18420"/>
        <label>2</label>
    </ligand>
</feature>
<keyword evidence="10" id="KW-1185">Reference proteome</keyword>
<dbReference type="GO" id="GO:0008934">
    <property type="term" value="F:inositol monophosphate 1-phosphatase activity"/>
    <property type="evidence" value="ECO:0007669"/>
    <property type="project" value="InterPro"/>
</dbReference>
<name>A0A2D0N4V4_FLAN2</name>
<dbReference type="InterPro" id="IPR000760">
    <property type="entry name" value="Inositol_monophosphatase-like"/>
</dbReference>
<protein>
    <recommendedName>
        <fullName evidence="8">Inositol-1-monophosphatase</fullName>
        <ecNumber evidence="8">3.1.3.25</ecNumber>
    </recommendedName>
</protein>
<comment type="cofactor">
    <cofactor evidence="2 7 8">
        <name>Mg(2+)</name>
        <dbReference type="ChEBI" id="CHEBI:18420"/>
    </cofactor>
</comment>
<dbReference type="PROSITE" id="PS00630">
    <property type="entry name" value="IMP_2"/>
    <property type="match status" value="1"/>
</dbReference>
<dbReference type="InterPro" id="IPR033942">
    <property type="entry name" value="IMPase"/>
</dbReference>
<feature type="binding site" evidence="7">
    <location>
        <position position="71"/>
    </location>
    <ligand>
        <name>Mg(2+)</name>
        <dbReference type="ChEBI" id="CHEBI:18420"/>
        <label>1</label>
        <note>catalytic</note>
    </ligand>
</feature>
<dbReference type="Gene3D" id="3.30.540.10">
    <property type="entry name" value="Fructose-1,6-Bisphosphatase, subunit A, domain 1"/>
    <property type="match status" value="1"/>
</dbReference>
<keyword evidence="4 7" id="KW-0479">Metal-binding</keyword>
<dbReference type="Proteomes" id="UP000223913">
    <property type="component" value="Unassembled WGS sequence"/>
</dbReference>
<feature type="binding site" evidence="7">
    <location>
        <position position="89"/>
    </location>
    <ligand>
        <name>Mg(2+)</name>
        <dbReference type="ChEBI" id="CHEBI:18420"/>
        <label>1</label>
        <note>catalytic</note>
    </ligand>
</feature>
<comment type="caution">
    <text evidence="9">The sequence shown here is derived from an EMBL/GenBank/DDBJ whole genome shotgun (WGS) entry which is preliminary data.</text>
</comment>
<dbReference type="OrthoDB" id="9772456at2"/>
<organism evidence="9 10">
    <name type="scientific">Flavilitoribacter nigricans (strain ATCC 23147 / DSM 23189 / NBRC 102662 / NCIMB 1420 / SS-2)</name>
    <name type="common">Lewinella nigricans</name>
    <dbReference type="NCBI Taxonomy" id="1122177"/>
    <lineage>
        <taxon>Bacteria</taxon>
        <taxon>Pseudomonadati</taxon>
        <taxon>Bacteroidota</taxon>
        <taxon>Saprospiria</taxon>
        <taxon>Saprospirales</taxon>
        <taxon>Lewinellaceae</taxon>
        <taxon>Flavilitoribacter</taxon>
    </lineage>
</organism>
<evidence type="ECO:0000256" key="6">
    <source>
        <dbReference type="ARBA" id="ARBA00022842"/>
    </source>
</evidence>
<dbReference type="GO" id="GO:0046872">
    <property type="term" value="F:metal ion binding"/>
    <property type="evidence" value="ECO:0007669"/>
    <property type="project" value="UniProtKB-KW"/>
</dbReference>
<dbReference type="RefSeq" id="WP_099153317.1">
    <property type="nucleotide sequence ID" value="NZ_PDUD01000033.1"/>
</dbReference>
<comment type="catalytic activity">
    <reaction evidence="1 8">
        <text>a myo-inositol phosphate + H2O = myo-inositol + phosphate</text>
        <dbReference type="Rhea" id="RHEA:24056"/>
        <dbReference type="ChEBI" id="CHEBI:15377"/>
        <dbReference type="ChEBI" id="CHEBI:17268"/>
        <dbReference type="ChEBI" id="CHEBI:43474"/>
        <dbReference type="ChEBI" id="CHEBI:84139"/>
        <dbReference type="EC" id="3.1.3.25"/>
    </reaction>
</comment>
<dbReference type="PRINTS" id="PR01959">
    <property type="entry name" value="SBIMPHPHTASE"/>
</dbReference>
<dbReference type="GO" id="GO:0006020">
    <property type="term" value="P:inositol metabolic process"/>
    <property type="evidence" value="ECO:0007669"/>
    <property type="project" value="TreeGrafter"/>
</dbReference>
<evidence type="ECO:0000256" key="5">
    <source>
        <dbReference type="ARBA" id="ARBA00022801"/>
    </source>
</evidence>
<keyword evidence="5 8" id="KW-0378">Hydrolase</keyword>
<dbReference type="CDD" id="cd01639">
    <property type="entry name" value="IMPase"/>
    <property type="match status" value="1"/>
</dbReference>
<proteinExistence type="inferred from homology"/>
<dbReference type="AlphaFoldDB" id="A0A2D0N4V4"/>
<keyword evidence="6 7" id="KW-0460">Magnesium</keyword>
<dbReference type="Pfam" id="PF00459">
    <property type="entry name" value="Inositol_P"/>
    <property type="match status" value="1"/>
</dbReference>
<comment type="similarity">
    <text evidence="3 8">Belongs to the inositol monophosphatase superfamily.</text>
</comment>
<evidence type="ECO:0000256" key="2">
    <source>
        <dbReference type="ARBA" id="ARBA00001946"/>
    </source>
</evidence>
<dbReference type="InterPro" id="IPR022337">
    <property type="entry name" value="Inositol_monophosphatase_SuhB"/>
</dbReference>
<dbReference type="PANTHER" id="PTHR20854:SF4">
    <property type="entry name" value="INOSITOL-1-MONOPHOSPHATASE-RELATED"/>
    <property type="match status" value="1"/>
</dbReference>
<reference evidence="9 10" key="1">
    <citation type="submission" date="2017-10" db="EMBL/GenBank/DDBJ databases">
        <title>The draft genome sequence of Lewinella nigricans NBRC 102662.</title>
        <authorList>
            <person name="Wang K."/>
        </authorList>
    </citation>
    <scope>NUCLEOTIDE SEQUENCE [LARGE SCALE GENOMIC DNA]</scope>
    <source>
        <strain evidence="9 10">NBRC 102662</strain>
    </source>
</reference>
<dbReference type="InterPro" id="IPR020550">
    <property type="entry name" value="Inositol_monophosphatase_CS"/>
</dbReference>
<dbReference type="GO" id="GO:0046854">
    <property type="term" value="P:phosphatidylinositol phosphate biosynthetic process"/>
    <property type="evidence" value="ECO:0007669"/>
    <property type="project" value="InterPro"/>
</dbReference>
<sequence length="264" mass="29650">MSSTYARLCREAQRIVIHTSEFIQGELGKVKNKQIETKSLNSLVSYVDKEAEEQLVTGLSELLPGSVFITEEDTIDNQDGEWQWIIDPLDGTTNFLYQIPIFCISVALRYQDELVLGVVYEINRKECFYGWKGGGVFLNQIQVKVRKNDDLADSLLATGFPYYDYERTDAYLQCLKYFMQNTRGIRRMGAAAVDLAYVAAGRFDGFFEYSLQPWDVAAGAFLIQEAGGVITDFKGGDNFLFGNETIAASPKVHAAMLSVIDKAF</sequence>
<dbReference type="GO" id="GO:0007165">
    <property type="term" value="P:signal transduction"/>
    <property type="evidence" value="ECO:0007669"/>
    <property type="project" value="TreeGrafter"/>
</dbReference>
<evidence type="ECO:0000256" key="4">
    <source>
        <dbReference type="ARBA" id="ARBA00022723"/>
    </source>
</evidence>
<evidence type="ECO:0000313" key="10">
    <source>
        <dbReference type="Proteomes" id="UP000223913"/>
    </source>
</evidence>
<dbReference type="PRINTS" id="PR00377">
    <property type="entry name" value="IMPHPHTASES"/>
</dbReference>
<dbReference type="SUPFAM" id="SSF56655">
    <property type="entry name" value="Carbohydrate phosphatase"/>
    <property type="match status" value="1"/>
</dbReference>
<evidence type="ECO:0000256" key="1">
    <source>
        <dbReference type="ARBA" id="ARBA00001033"/>
    </source>
</evidence>
<gene>
    <name evidence="9" type="ORF">CRP01_27735</name>
</gene>
<evidence type="ECO:0000256" key="3">
    <source>
        <dbReference type="ARBA" id="ARBA00009759"/>
    </source>
</evidence>
<evidence type="ECO:0000256" key="8">
    <source>
        <dbReference type="RuleBase" id="RU364068"/>
    </source>
</evidence>
<dbReference type="InterPro" id="IPR020583">
    <property type="entry name" value="Inositol_monoP_metal-BS"/>
</dbReference>
<feature type="binding site" evidence="7">
    <location>
        <position position="215"/>
    </location>
    <ligand>
        <name>Mg(2+)</name>
        <dbReference type="ChEBI" id="CHEBI:18420"/>
        <label>1</label>
        <note>catalytic</note>
    </ligand>
</feature>
<dbReference type="Gene3D" id="3.40.190.80">
    <property type="match status" value="1"/>
</dbReference>
<accession>A0A2D0N4V4</accession>
<evidence type="ECO:0000313" key="9">
    <source>
        <dbReference type="EMBL" id="PHN03189.1"/>
    </source>
</evidence>